<feature type="domain" description="Signal transduction histidine kinase HWE region" evidence="8">
    <location>
        <begin position="150"/>
        <end position="231"/>
    </location>
</feature>
<dbReference type="Pfam" id="PF07536">
    <property type="entry name" value="HWE_HK"/>
    <property type="match status" value="1"/>
</dbReference>
<evidence type="ECO:0000259" key="8">
    <source>
        <dbReference type="SMART" id="SM00911"/>
    </source>
</evidence>
<evidence type="ECO:0000256" key="5">
    <source>
        <dbReference type="ARBA" id="ARBA00022741"/>
    </source>
</evidence>
<keyword evidence="6 9" id="KW-0418">Kinase</keyword>
<proteinExistence type="predicted"/>
<keyword evidence="3" id="KW-0597">Phosphoprotein</keyword>
<accession>A0ABS7JVX8</accession>
<reference evidence="9 10" key="1">
    <citation type="submission" date="2021-08" db="EMBL/GenBank/DDBJ databases">
        <title>Comparative Genomics Analysis of the Genus Qipengyuania Reveals Extensive Genetic Diversity and Metabolic Versatility, Including the Description of Fifteen Novel Species.</title>
        <authorList>
            <person name="Liu Y."/>
        </authorList>
    </citation>
    <scope>NUCLEOTIDE SEQUENCE [LARGE SCALE GENOMIC DNA]</scope>
    <source>
        <strain evidence="9 10">YG27</strain>
    </source>
</reference>
<comment type="caution">
    <text evidence="9">The sequence shown here is derived from an EMBL/GenBank/DDBJ whole genome shotgun (WGS) entry which is preliminary data.</text>
</comment>
<dbReference type="InterPro" id="IPR036890">
    <property type="entry name" value="HATPase_C_sf"/>
</dbReference>
<dbReference type="EMBL" id="JAIGNU010000002">
    <property type="protein sequence ID" value="MBX7501734.1"/>
    <property type="molecule type" value="Genomic_DNA"/>
</dbReference>
<dbReference type="PANTHER" id="PTHR41523:SF7">
    <property type="entry name" value="HISTIDINE KINASE"/>
    <property type="match status" value="1"/>
</dbReference>
<dbReference type="RefSeq" id="WP_221602939.1">
    <property type="nucleotide sequence ID" value="NZ_JAIGNU010000002.1"/>
</dbReference>
<evidence type="ECO:0000256" key="1">
    <source>
        <dbReference type="ARBA" id="ARBA00000085"/>
    </source>
</evidence>
<evidence type="ECO:0000313" key="10">
    <source>
        <dbReference type="Proteomes" id="UP000782554"/>
    </source>
</evidence>
<evidence type="ECO:0000256" key="3">
    <source>
        <dbReference type="ARBA" id="ARBA00022553"/>
    </source>
</evidence>
<dbReference type="EC" id="2.7.13.3" evidence="2"/>
<keyword evidence="5" id="KW-0547">Nucleotide-binding</keyword>
<comment type="catalytic activity">
    <reaction evidence="1">
        <text>ATP + protein L-histidine = ADP + protein N-phospho-L-histidine.</text>
        <dbReference type="EC" id="2.7.13.3"/>
    </reaction>
</comment>
<evidence type="ECO:0000256" key="4">
    <source>
        <dbReference type="ARBA" id="ARBA00022679"/>
    </source>
</evidence>
<name>A0ABS7JVX8_9SPHN</name>
<keyword evidence="10" id="KW-1185">Reference proteome</keyword>
<evidence type="ECO:0000256" key="2">
    <source>
        <dbReference type="ARBA" id="ARBA00012438"/>
    </source>
</evidence>
<sequence length="338" mass="37159">MAIFAPLAGDAEAIAGLVAEMGYESDICGNPASFFEALETHPLCAILTEEAISEEAAQAIERHSGAAPLWSSIPLILAIGDPEHLSRPSQKIIDSSATATVVVLQRPLRKAVFTTVCKSQIQLRERQFQAAAMMERLAEGEQYQRFLLDELRHRTRNMLGILQATVKLASKNCRDIDDFREELLARLQSISLAHERLTKEEPDEGHLKTIIHDHVSPFSLAEDKLELEGPEIVLSEGLTFDFSLVLHELATNAAKYGALSAADGVVRVEWERRDGILAVTWQERGGPAVSAPSRQSFGTRMIERLTAKYDGSSAFDYRPEGLRVELSLAIGEEGSAQP</sequence>
<dbReference type="Proteomes" id="UP000782554">
    <property type="component" value="Unassembled WGS sequence"/>
</dbReference>
<keyword evidence="4" id="KW-0808">Transferase</keyword>
<evidence type="ECO:0000256" key="7">
    <source>
        <dbReference type="ARBA" id="ARBA00022840"/>
    </source>
</evidence>
<organism evidence="9 10">
    <name type="scientific">Qipengyuania mesophila</name>
    <dbReference type="NCBI Taxonomy" id="2867246"/>
    <lineage>
        <taxon>Bacteria</taxon>
        <taxon>Pseudomonadati</taxon>
        <taxon>Pseudomonadota</taxon>
        <taxon>Alphaproteobacteria</taxon>
        <taxon>Sphingomonadales</taxon>
        <taxon>Erythrobacteraceae</taxon>
        <taxon>Qipengyuania</taxon>
    </lineage>
</organism>
<evidence type="ECO:0000256" key="6">
    <source>
        <dbReference type="ARBA" id="ARBA00022777"/>
    </source>
</evidence>
<dbReference type="SMART" id="SM00911">
    <property type="entry name" value="HWE_HK"/>
    <property type="match status" value="1"/>
</dbReference>
<dbReference type="Gene3D" id="3.30.565.10">
    <property type="entry name" value="Histidine kinase-like ATPase, C-terminal domain"/>
    <property type="match status" value="1"/>
</dbReference>
<dbReference type="InterPro" id="IPR011102">
    <property type="entry name" value="Sig_transdc_His_kinase_HWE"/>
</dbReference>
<evidence type="ECO:0000313" key="9">
    <source>
        <dbReference type="EMBL" id="MBX7501734.1"/>
    </source>
</evidence>
<gene>
    <name evidence="9" type="ORF">K3181_09805</name>
</gene>
<dbReference type="PANTHER" id="PTHR41523">
    <property type="entry name" value="TWO-COMPONENT SYSTEM SENSOR PROTEIN"/>
    <property type="match status" value="1"/>
</dbReference>
<keyword evidence="7" id="KW-0067">ATP-binding</keyword>
<dbReference type="GO" id="GO:0016301">
    <property type="term" value="F:kinase activity"/>
    <property type="evidence" value="ECO:0007669"/>
    <property type="project" value="UniProtKB-KW"/>
</dbReference>
<protein>
    <recommendedName>
        <fullName evidence="2">histidine kinase</fullName>
        <ecNumber evidence="2">2.7.13.3</ecNumber>
    </recommendedName>
</protein>